<dbReference type="PANTHER" id="PTHR37310">
    <property type="entry name" value="CYTOPLASMIC PROTEIN-RELATED"/>
    <property type="match status" value="1"/>
</dbReference>
<gene>
    <name evidence="1" type="ORF">SAMN05421638_2227</name>
</gene>
<sequence>MKNQSLINALNECVAACNDCASACLAEDDVKMMARCIQTDIVCAEICSATAKVVAFESSVSKEMVDLCRKICGECAAECEKHDMEHCRYCAEICRKCEEACGAYAA</sequence>
<reference evidence="2" key="1">
    <citation type="submission" date="2016-10" db="EMBL/GenBank/DDBJ databases">
        <authorList>
            <person name="Varghese N."/>
            <person name="Submissions S."/>
        </authorList>
    </citation>
    <scope>NUCLEOTIDE SEQUENCE [LARGE SCALE GENOMIC DNA]</scope>
    <source>
        <strain evidence="2">DSM 22251</strain>
    </source>
</reference>
<proteinExistence type="predicted"/>
<dbReference type="CDD" id="cd08026">
    <property type="entry name" value="DUF326"/>
    <property type="match status" value="1"/>
</dbReference>
<name>A0A1I3NU00_9FLAO</name>
<evidence type="ECO:0000313" key="2">
    <source>
        <dbReference type="Proteomes" id="UP000242560"/>
    </source>
</evidence>
<evidence type="ECO:0000313" key="1">
    <source>
        <dbReference type="EMBL" id="SFJ12637.1"/>
    </source>
</evidence>
<dbReference type="AlphaFoldDB" id="A0A1I3NU00"/>
<dbReference type="InterPro" id="IPR005560">
    <property type="entry name" value="Csp_YhjQ"/>
</dbReference>
<dbReference type="RefSeq" id="WP_089820369.1">
    <property type="nucleotide sequence ID" value="NZ_FORQ01000005.1"/>
</dbReference>
<dbReference type="Gene3D" id="1.20.1270.360">
    <property type="match status" value="1"/>
</dbReference>
<keyword evidence="2" id="KW-1185">Reference proteome</keyword>
<organism evidence="1 2">
    <name type="scientific">Kaistella treverensis</name>
    <dbReference type="NCBI Taxonomy" id="631455"/>
    <lineage>
        <taxon>Bacteria</taxon>
        <taxon>Pseudomonadati</taxon>
        <taxon>Bacteroidota</taxon>
        <taxon>Flavobacteriia</taxon>
        <taxon>Flavobacteriales</taxon>
        <taxon>Weeksellaceae</taxon>
        <taxon>Chryseobacterium group</taxon>
        <taxon>Kaistella</taxon>
    </lineage>
</organism>
<protein>
    <recommendedName>
        <fullName evidence="3">Four-helix bundle copper-binding protein</fullName>
    </recommendedName>
</protein>
<dbReference type="PANTHER" id="PTHR37310:SF1">
    <property type="entry name" value="CYTOPLASMIC PROTEIN"/>
    <property type="match status" value="1"/>
</dbReference>
<accession>A0A1I3NU00</accession>
<dbReference type="Proteomes" id="UP000242560">
    <property type="component" value="Unassembled WGS sequence"/>
</dbReference>
<dbReference type="InterPro" id="IPR044543">
    <property type="entry name" value="YHJQ-like"/>
</dbReference>
<evidence type="ECO:0008006" key="3">
    <source>
        <dbReference type="Google" id="ProtNLM"/>
    </source>
</evidence>
<dbReference type="Pfam" id="PF03860">
    <property type="entry name" value="Csp"/>
    <property type="match status" value="1"/>
</dbReference>
<dbReference type="EMBL" id="FORQ01000005">
    <property type="protein sequence ID" value="SFJ12637.1"/>
    <property type="molecule type" value="Genomic_DNA"/>
</dbReference>